<dbReference type="Proteomes" id="UP000580839">
    <property type="component" value="Unassembled WGS sequence"/>
</dbReference>
<reference evidence="4 5" key="1">
    <citation type="submission" date="2020-04" db="EMBL/GenBank/DDBJ databases">
        <title>Metagenomic profiling of ammonia- and methane-oxidizing microorganisms in a Dutch drinking water treatment plant.</title>
        <authorList>
            <person name="Poghosyan L."/>
            <person name="Leucker S."/>
        </authorList>
    </citation>
    <scope>NUCLEOTIDE SEQUENCE [LARGE SCALE GENOMIC DNA]</scope>
    <source>
        <strain evidence="4">S-RSF-IL-03</strain>
    </source>
</reference>
<dbReference type="EMBL" id="JABFRW010000049">
    <property type="protein sequence ID" value="NOT33434.1"/>
    <property type="molecule type" value="Genomic_DNA"/>
</dbReference>
<evidence type="ECO:0000256" key="1">
    <source>
        <dbReference type="ARBA" id="ARBA00022823"/>
    </source>
</evidence>
<dbReference type="GO" id="GO:0016740">
    <property type="term" value="F:transferase activity"/>
    <property type="evidence" value="ECO:0007669"/>
    <property type="project" value="UniProtKB-KW"/>
</dbReference>
<evidence type="ECO:0000313" key="4">
    <source>
        <dbReference type="EMBL" id="NOT33434.1"/>
    </source>
</evidence>
<accession>A0A849SLG8</accession>
<dbReference type="Gene3D" id="2.40.50.100">
    <property type="match status" value="1"/>
</dbReference>
<keyword evidence="4" id="KW-0808">Transferase</keyword>
<organism evidence="4 5">
    <name type="scientific">Eiseniibacteriota bacterium</name>
    <dbReference type="NCBI Taxonomy" id="2212470"/>
    <lineage>
        <taxon>Bacteria</taxon>
        <taxon>Candidatus Eiseniibacteriota</taxon>
    </lineage>
</organism>
<evidence type="ECO:0000259" key="3">
    <source>
        <dbReference type="PROSITE" id="PS50968"/>
    </source>
</evidence>
<keyword evidence="1" id="KW-0450">Lipoyl</keyword>
<dbReference type="PROSITE" id="PS50968">
    <property type="entry name" value="BIOTINYL_LIPOYL"/>
    <property type="match status" value="1"/>
</dbReference>
<name>A0A849SLG8_UNCEI</name>
<dbReference type="PROSITE" id="PS00189">
    <property type="entry name" value="LIPOYL"/>
    <property type="match status" value="1"/>
</dbReference>
<dbReference type="CDD" id="cd06849">
    <property type="entry name" value="lipoyl_domain"/>
    <property type="match status" value="1"/>
</dbReference>
<evidence type="ECO:0000313" key="5">
    <source>
        <dbReference type="Proteomes" id="UP000580839"/>
    </source>
</evidence>
<dbReference type="SUPFAM" id="SSF51230">
    <property type="entry name" value="Single hybrid motif"/>
    <property type="match status" value="1"/>
</dbReference>
<dbReference type="AlphaFoldDB" id="A0A849SLG8"/>
<gene>
    <name evidence="4" type="ORF">HOP12_04605</name>
</gene>
<feature type="domain" description="Lipoyl-binding" evidence="3">
    <location>
        <begin position="1"/>
        <end position="75"/>
    </location>
</feature>
<dbReference type="InterPro" id="IPR011053">
    <property type="entry name" value="Single_hybrid_motif"/>
</dbReference>
<proteinExistence type="predicted"/>
<dbReference type="InterPro" id="IPR003016">
    <property type="entry name" value="2-oxoA_DH_lipoyl-BS"/>
</dbReference>
<feature type="compositionally biased region" description="Pro residues" evidence="2">
    <location>
        <begin position="83"/>
        <end position="103"/>
    </location>
</feature>
<protein>
    <submittedName>
        <fullName evidence="4">Dihydrolipoamide succinyltransferase</fullName>
    </submittedName>
</protein>
<comment type="caution">
    <text evidence="4">The sequence shown here is derived from an EMBL/GenBank/DDBJ whole genome shotgun (WGS) entry which is preliminary data.</text>
</comment>
<evidence type="ECO:0000256" key="2">
    <source>
        <dbReference type="SAM" id="MobiDB-lite"/>
    </source>
</evidence>
<feature type="non-terminal residue" evidence="4">
    <location>
        <position position="103"/>
    </location>
</feature>
<dbReference type="Pfam" id="PF00364">
    <property type="entry name" value="Biotin_lipoyl"/>
    <property type="match status" value="1"/>
</dbReference>
<sequence>MSEIKVPRLAESISEAVLVQWLQPDGATVAMDQPIATLETDKAAVELAAPGPGVLKHARAVGETVHVDDVIGRIEAGSGAMPATPPAPPTPAAAPVPAAPVTA</sequence>
<dbReference type="InterPro" id="IPR000089">
    <property type="entry name" value="Biotin_lipoyl"/>
</dbReference>
<feature type="region of interest" description="Disordered" evidence="2">
    <location>
        <begin position="76"/>
        <end position="103"/>
    </location>
</feature>